<organism evidence="2 3">
    <name type="scientific">Elizabethkingia occulta</name>
    <dbReference type="NCBI Taxonomy" id="1867263"/>
    <lineage>
        <taxon>Bacteria</taxon>
        <taxon>Pseudomonadati</taxon>
        <taxon>Bacteroidota</taxon>
        <taxon>Flavobacteriia</taxon>
        <taxon>Flavobacteriales</taxon>
        <taxon>Weeksellaceae</taxon>
        <taxon>Elizabethkingia</taxon>
    </lineage>
</organism>
<evidence type="ECO:0000313" key="3">
    <source>
        <dbReference type="Proteomes" id="UP000190813"/>
    </source>
</evidence>
<dbReference type="Pfam" id="PF13302">
    <property type="entry name" value="Acetyltransf_3"/>
    <property type="match status" value="1"/>
</dbReference>
<accession>A0A1T3MMM5</accession>
<dbReference type="AlphaFoldDB" id="A0A1T3MMM5"/>
<keyword evidence="3" id="KW-1185">Reference proteome</keyword>
<dbReference type="PROSITE" id="PS51186">
    <property type="entry name" value="GNAT"/>
    <property type="match status" value="1"/>
</dbReference>
<reference evidence="2 3" key="1">
    <citation type="submission" date="2016-06" db="EMBL/GenBank/DDBJ databases">
        <title>Revisiting the taxonomy of the Elizabethkingia Genus based on Whole-Genome Sequencing, Optical Mapping, and MALDI-TOF.</title>
        <authorList>
            <person name="Nicholson A.C."/>
        </authorList>
    </citation>
    <scope>NUCLEOTIDE SEQUENCE [LARGE SCALE GENOMIC DNA]</scope>
    <source>
        <strain evidence="2 3">G4070</strain>
    </source>
</reference>
<keyword evidence="2" id="KW-0808">Transferase</keyword>
<dbReference type="InterPro" id="IPR000182">
    <property type="entry name" value="GNAT_dom"/>
</dbReference>
<gene>
    <name evidence="2" type="ORF">BAZ10_01245</name>
</gene>
<feature type="domain" description="N-acetyltransferase" evidence="1">
    <location>
        <begin position="14"/>
        <end position="172"/>
    </location>
</feature>
<dbReference type="Gene3D" id="3.40.630.30">
    <property type="match status" value="1"/>
</dbReference>
<dbReference type="SUPFAM" id="SSF55729">
    <property type="entry name" value="Acyl-CoA N-acyltransferases (Nat)"/>
    <property type="match status" value="1"/>
</dbReference>
<name>A0A1T3MMM5_9FLAO</name>
<dbReference type="RefSeq" id="WP_078771493.1">
    <property type="nucleotide sequence ID" value="NZ_CBCSBR010000006.1"/>
</dbReference>
<sequence length="198" mass="22991">MDFKTDYILENSKLILRPLVEEDYDQLLQFSLDEPEIWKFNAFGADSPENLKKYISTALSNKYKETEYPFVVYDKQLGKLIGSTRFYAINSINKTLELGYTWYGKNYQGTHVNKNCKYLLLEFAFENLGFERIGFKANNANKKSISAMKSIGCTEEGILRNFSLDSEGQRIDVIVLSILKDEWYNHVKSMLNSKIELI</sequence>
<dbReference type="InterPro" id="IPR016181">
    <property type="entry name" value="Acyl_CoA_acyltransferase"/>
</dbReference>
<dbReference type="Proteomes" id="UP000190813">
    <property type="component" value="Unassembled WGS sequence"/>
</dbReference>
<evidence type="ECO:0000259" key="1">
    <source>
        <dbReference type="PROSITE" id="PS51186"/>
    </source>
</evidence>
<protein>
    <submittedName>
        <fullName evidence="2">GCN5 family acetyltransferase</fullName>
    </submittedName>
</protein>
<dbReference type="GO" id="GO:0016747">
    <property type="term" value="F:acyltransferase activity, transferring groups other than amino-acyl groups"/>
    <property type="evidence" value="ECO:0007669"/>
    <property type="project" value="InterPro"/>
</dbReference>
<proteinExistence type="predicted"/>
<dbReference type="PANTHER" id="PTHR43610">
    <property type="entry name" value="BLL6696 PROTEIN"/>
    <property type="match status" value="1"/>
</dbReference>
<dbReference type="PANTHER" id="PTHR43610:SF1">
    <property type="entry name" value="N-ACETYLTRANSFERASE DOMAIN-CONTAINING PROTEIN"/>
    <property type="match status" value="1"/>
</dbReference>
<evidence type="ECO:0000313" key="2">
    <source>
        <dbReference type="EMBL" id="OPC65893.1"/>
    </source>
</evidence>
<comment type="caution">
    <text evidence="2">The sequence shown here is derived from an EMBL/GenBank/DDBJ whole genome shotgun (WGS) entry which is preliminary data.</text>
</comment>
<dbReference type="EMBL" id="MAHX01000013">
    <property type="protein sequence ID" value="OPC65893.1"/>
    <property type="molecule type" value="Genomic_DNA"/>
</dbReference>